<evidence type="ECO:0000313" key="2">
    <source>
        <dbReference type="Proteomes" id="UP000182427"/>
    </source>
</evidence>
<sequence>MIECTELRNRIVRSFKLYEDGPYGPEISVAFEDETVFTVTFQPTFNLQGNLTREEHGASCVLATYQAVVRQP</sequence>
<dbReference type="EMBL" id="LT629690">
    <property type="protein sequence ID" value="SDF44470.1"/>
    <property type="molecule type" value="Genomic_DNA"/>
</dbReference>
<proteinExistence type="predicted"/>
<evidence type="ECO:0000313" key="1">
    <source>
        <dbReference type="EMBL" id="SDF44470.1"/>
    </source>
</evidence>
<dbReference type="Proteomes" id="UP000182427">
    <property type="component" value="Chromosome I"/>
</dbReference>
<accession>A0A1G7L5W5</accession>
<keyword evidence="2" id="KW-1185">Reference proteome</keyword>
<reference evidence="1 2" key="1">
    <citation type="submission" date="2016-10" db="EMBL/GenBank/DDBJ databases">
        <authorList>
            <person name="de Groot N.N."/>
        </authorList>
    </citation>
    <scope>NUCLEOTIDE SEQUENCE [LARGE SCALE GENOMIC DNA]</scope>
    <source>
        <strain evidence="1 2">GAS232</strain>
    </source>
</reference>
<gene>
    <name evidence="1" type="ORF">SAMN05444167_2429</name>
</gene>
<protein>
    <submittedName>
        <fullName evidence="1">Uncharacterized protein</fullName>
    </submittedName>
</protein>
<name>A0A1G7L5W5_9BACT</name>
<dbReference type="AlphaFoldDB" id="A0A1G7L5W5"/>
<organism evidence="1 2">
    <name type="scientific">Terriglobus roseus</name>
    <dbReference type="NCBI Taxonomy" id="392734"/>
    <lineage>
        <taxon>Bacteria</taxon>
        <taxon>Pseudomonadati</taxon>
        <taxon>Acidobacteriota</taxon>
        <taxon>Terriglobia</taxon>
        <taxon>Terriglobales</taxon>
        <taxon>Acidobacteriaceae</taxon>
        <taxon>Terriglobus</taxon>
    </lineage>
</organism>